<comment type="similarity">
    <text evidence="12">Belongs to the drug/metabolite transporter (DMT) superfamily. Small multidrug resistance (SMR) (TC 2.A.7.1) family. Gdx/SugE subfamily.</text>
</comment>
<dbReference type="GO" id="GO:0022857">
    <property type="term" value="F:transmembrane transporter activity"/>
    <property type="evidence" value="ECO:0007669"/>
    <property type="project" value="InterPro"/>
</dbReference>
<gene>
    <name evidence="16" type="ORF">DAI18_08010</name>
</gene>
<evidence type="ECO:0000256" key="2">
    <source>
        <dbReference type="ARBA" id="ARBA00022448"/>
    </source>
</evidence>
<keyword evidence="8" id="KW-0448">Lipopolysaccharide biosynthesis</keyword>
<dbReference type="Proteomes" id="UP000244173">
    <property type="component" value="Chromosome"/>
</dbReference>
<evidence type="ECO:0000256" key="7">
    <source>
        <dbReference type="ARBA" id="ARBA00022692"/>
    </source>
</evidence>
<feature type="transmembrane region" description="Helical" evidence="14">
    <location>
        <begin position="171"/>
        <end position="193"/>
    </location>
</feature>
<feature type="transmembrane region" description="Helical" evidence="14">
    <location>
        <begin position="35"/>
        <end position="53"/>
    </location>
</feature>
<evidence type="ECO:0000313" key="17">
    <source>
        <dbReference type="Proteomes" id="UP000244173"/>
    </source>
</evidence>
<dbReference type="GO" id="GO:0009245">
    <property type="term" value="P:lipid A biosynthetic process"/>
    <property type="evidence" value="ECO:0007669"/>
    <property type="project" value="UniProtKB-KW"/>
</dbReference>
<evidence type="ECO:0000256" key="14">
    <source>
        <dbReference type="SAM" id="Phobius"/>
    </source>
</evidence>
<name>A0A2S0P9L7_9NEIS</name>
<evidence type="ECO:0000256" key="12">
    <source>
        <dbReference type="ARBA" id="ARBA00038151"/>
    </source>
</evidence>
<evidence type="ECO:0000256" key="1">
    <source>
        <dbReference type="ARBA" id="ARBA00004651"/>
    </source>
</evidence>
<dbReference type="GO" id="GO:0009103">
    <property type="term" value="P:lipopolysaccharide biosynthetic process"/>
    <property type="evidence" value="ECO:0007669"/>
    <property type="project" value="UniProtKB-KW"/>
</dbReference>
<dbReference type="SUPFAM" id="SSF103481">
    <property type="entry name" value="Multidrug resistance efflux transporter EmrE"/>
    <property type="match status" value="2"/>
</dbReference>
<evidence type="ECO:0000256" key="11">
    <source>
        <dbReference type="ARBA" id="ARBA00023136"/>
    </source>
</evidence>
<accession>A0A2S0P9L7</accession>
<feature type="transmembrane region" description="Helical" evidence="14">
    <location>
        <begin position="205"/>
        <end position="230"/>
    </location>
</feature>
<evidence type="ECO:0000256" key="10">
    <source>
        <dbReference type="ARBA" id="ARBA00023098"/>
    </source>
</evidence>
<dbReference type="KEGG" id="maer:DAI18_08010"/>
<feature type="transmembrane region" description="Helical" evidence="14">
    <location>
        <begin position="91"/>
        <end position="108"/>
    </location>
</feature>
<dbReference type="Pfam" id="PF00892">
    <property type="entry name" value="EamA"/>
    <property type="match status" value="1"/>
</dbReference>
<evidence type="ECO:0000256" key="4">
    <source>
        <dbReference type="ARBA" id="ARBA00022516"/>
    </source>
</evidence>
<dbReference type="STRING" id="1122240.GCA_000620105_02148"/>
<evidence type="ECO:0000256" key="13">
    <source>
        <dbReference type="ARBA" id="ARBA00039168"/>
    </source>
</evidence>
<evidence type="ECO:0000259" key="15">
    <source>
        <dbReference type="Pfam" id="PF00892"/>
    </source>
</evidence>
<evidence type="ECO:0000256" key="9">
    <source>
        <dbReference type="ARBA" id="ARBA00022989"/>
    </source>
</evidence>
<evidence type="ECO:0000256" key="8">
    <source>
        <dbReference type="ARBA" id="ARBA00022985"/>
    </source>
</evidence>
<dbReference type="Gene3D" id="1.10.3730.20">
    <property type="match status" value="2"/>
</dbReference>
<feature type="transmembrane region" description="Helical" evidence="14">
    <location>
        <begin position="261"/>
        <end position="277"/>
    </location>
</feature>
<dbReference type="InterPro" id="IPR000390">
    <property type="entry name" value="Small_drug/metabolite_transptr"/>
</dbReference>
<reference evidence="16 17" key="1">
    <citation type="submission" date="2018-04" db="EMBL/GenBank/DDBJ databases">
        <title>Denitrifier Microvirgula.</title>
        <authorList>
            <person name="Anderson E."/>
            <person name="Jang J."/>
            <person name="Ishii S."/>
        </authorList>
    </citation>
    <scope>NUCLEOTIDE SEQUENCE [LARGE SCALE GENOMIC DNA]</scope>
    <source>
        <strain evidence="16 17">BE2.4</strain>
    </source>
</reference>
<keyword evidence="5" id="KW-0997">Cell inner membrane</keyword>
<dbReference type="RefSeq" id="WP_028499217.1">
    <property type="nucleotide sequence ID" value="NZ_CAURZP010000013.1"/>
</dbReference>
<proteinExistence type="inferred from homology"/>
<dbReference type="InterPro" id="IPR000620">
    <property type="entry name" value="EamA_dom"/>
</dbReference>
<dbReference type="OrthoDB" id="9783707at2"/>
<organism evidence="16 17">
    <name type="scientific">Microvirgula aerodenitrificans</name>
    <dbReference type="NCBI Taxonomy" id="57480"/>
    <lineage>
        <taxon>Bacteria</taxon>
        <taxon>Pseudomonadati</taxon>
        <taxon>Pseudomonadota</taxon>
        <taxon>Betaproteobacteria</taxon>
        <taxon>Neisseriales</taxon>
        <taxon>Aquaspirillaceae</taxon>
        <taxon>Microvirgula</taxon>
    </lineage>
</organism>
<feature type="domain" description="EamA" evidence="15">
    <location>
        <begin position="142"/>
        <end position="276"/>
    </location>
</feature>
<protein>
    <recommendedName>
        <fullName evidence="13">Guanidinium exporter</fullName>
    </recommendedName>
</protein>
<dbReference type="PANTHER" id="PTHR30561:SF0">
    <property type="entry name" value="GUANIDINIUM EXPORTER"/>
    <property type="match status" value="1"/>
</dbReference>
<dbReference type="AlphaFoldDB" id="A0A2S0P9L7"/>
<evidence type="ECO:0000313" key="16">
    <source>
        <dbReference type="EMBL" id="AVY93993.1"/>
    </source>
</evidence>
<keyword evidence="17" id="KW-1185">Reference proteome</keyword>
<dbReference type="GO" id="GO:0005886">
    <property type="term" value="C:plasma membrane"/>
    <property type="evidence" value="ECO:0007669"/>
    <property type="project" value="UniProtKB-SubCell"/>
</dbReference>
<keyword evidence="2" id="KW-0813">Transport</keyword>
<evidence type="ECO:0000256" key="6">
    <source>
        <dbReference type="ARBA" id="ARBA00022556"/>
    </source>
</evidence>
<keyword evidence="7 14" id="KW-0812">Transmembrane</keyword>
<dbReference type="InterPro" id="IPR037185">
    <property type="entry name" value="EmrE-like"/>
</dbReference>
<feature type="transmembrane region" description="Helical" evidence="14">
    <location>
        <begin position="114"/>
        <end position="132"/>
    </location>
</feature>
<keyword evidence="11 14" id="KW-0472">Membrane</keyword>
<keyword evidence="4" id="KW-0444">Lipid biosynthesis</keyword>
<evidence type="ECO:0000256" key="3">
    <source>
        <dbReference type="ARBA" id="ARBA00022475"/>
    </source>
</evidence>
<sequence length="278" mass="29140">MESLYVALVLFSALLHASWNALLHQSRDKLWQTGMMAVPCGLAGLAGVLLLPAPAAASWPYIGASALLELGYSLALIRAYRSGDFGRVYPVARGMSPLLVTLGAWAFGGERPGLVVAGGILMVSAGIVSLAYRRRGLAASGGMGAAVLTGCFIASYTVVDGIGVRLAGDPFAYIAWVYLLFNLPLLALVLRAGGDPRPRLADRRAVLTGMLGGVVSLCAYGLVISALRVLPMGQVSALRELSSLFGVLLGWLWLGEKPTPLRVAACVLMVGGVLMLRM</sequence>
<feature type="transmembrane region" description="Helical" evidence="14">
    <location>
        <begin position="59"/>
        <end position="79"/>
    </location>
</feature>
<dbReference type="PANTHER" id="PTHR30561">
    <property type="entry name" value="SMR FAMILY PROTON-DEPENDENT DRUG EFFLUX TRANSPORTER SUGE"/>
    <property type="match status" value="1"/>
</dbReference>
<evidence type="ECO:0000256" key="5">
    <source>
        <dbReference type="ARBA" id="ARBA00022519"/>
    </source>
</evidence>
<feature type="transmembrane region" description="Helical" evidence="14">
    <location>
        <begin position="139"/>
        <end position="159"/>
    </location>
</feature>
<keyword evidence="3" id="KW-1003">Cell membrane</keyword>
<keyword evidence="6" id="KW-0441">Lipid A biosynthesis</keyword>
<feature type="transmembrane region" description="Helical" evidence="14">
    <location>
        <begin position="6"/>
        <end position="23"/>
    </location>
</feature>
<keyword evidence="9 14" id="KW-1133">Transmembrane helix</keyword>
<dbReference type="EMBL" id="CP028519">
    <property type="protein sequence ID" value="AVY93993.1"/>
    <property type="molecule type" value="Genomic_DNA"/>
</dbReference>
<comment type="subcellular location">
    <subcellularLocation>
        <location evidence="1">Cell membrane</location>
        <topology evidence="1">Multi-pass membrane protein</topology>
    </subcellularLocation>
</comment>
<keyword evidence="10" id="KW-0443">Lipid metabolism</keyword>